<dbReference type="InterPro" id="IPR000847">
    <property type="entry name" value="LysR_HTH_N"/>
</dbReference>
<dbReference type="SUPFAM" id="SSF53850">
    <property type="entry name" value="Periplasmic binding protein-like II"/>
    <property type="match status" value="1"/>
</dbReference>
<dbReference type="RefSeq" id="WP_017211209.1">
    <property type="nucleotide sequence ID" value="NZ_CP010086.2"/>
</dbReference>
<sequence length="293" mass="33118">MNLYHLRYFITLAHLEHYTKAAEKLMITQPSLSSAISSLEKELGVSLFEKEGRNVVLTKCGKMFFAAVQESLEILDSNVATLKSISNGEGIIDLAFLRTLGSDFVPDVTSFFLESHPKKEIKFHFHTGVTSDIIQGLKDRKYDIAFCSKIKEEHTIEFIPIAKQELVLIVPTDHPLANKDTIDLIETIPYPQIIFTKKSGLRPIIDDLFNQIGQQPKVAYEVEEDQVIAGLVSKNFGIAVCPNMPMLNSMNLKVIQIKSPNWERIFYLAVIKDRALTPVIQSFKDYVIKSSQL</sequence>
<evidence type="ECO:0000256" key="1">
    <source>
        <dbReference type="ARBA" id="ARBA00009437"/>
    </source>
</evidence>
<dbReference type="EMBL" id="CP010086">
    <property type="protein sequence ID" value="AJH01627.1"/>
    <property type="molecule type" value="Genomic_DNA"/>
</dbReference>
<dbReference type="PRINTS" id="PR00039">
    <property type="entry name" value="HTHLYSR"/>
</dbReference>
<dbReference type="PROSITE" id="PS50931">
    <property type="entry name" value="HTH_LYSR"/>
    <property type="match status" value="1"/>
</dbReference>
<keyword evidence="2" id="KW-0805">Transcription regulation</keyword>
<dbReference type="STRING" id="1520.LF65_05100"/>
<dbReference type="Pfam" id="PF03466">
    <property type="entry name" value="LysR_substrate"/>
    <property type="match status" value="1"/>
</dbReference>
<reference evidence="6" key="2">
    <citation type="submission" date="2016-02" db="EMBL/GenBank/DDBJ databases">
        <title>Genome sequence of Clostridium beijerinckii strain 59B.</title>
        <authorList>
            <person name="Little G.T."/>
            <person name="Minton N.P."/>
        </authorList>
    </citation>
    <scope>NUCLEOTIDE SEQUENCE</scope>
    <source>
        <strain evidence="6">NCIMB 14988</strain>
    </source>
</reference>
<reference evidence="8" key="1">
    <citation type="submission" date="2014-12" db="EMBL/GenBank/DDBJ databases">
        <title>Genome sequence of Clostridium beijerinckii strain 59B.</title>
        <authorList>
            <person name="Little G.T."/>
            <person name="Minton N.P."/>
        </authorList>
    </citation>
    <scope>NUCLEOTIDE SEQUENCE [LARGE SCALE GENOMIC DNA]</scope>
    <source>
        <strain evidence="8">59B</strain>
    </source>
</reference>
<dbReference type="GO" id="GO:0005829">
    <property type="term" value="C:cytosol"/>
    <property type="evidence" value="ECO:0007669"/>
    <property type="project" value="TreeGrafter"/>
</dbReference>
<dbReference type="GO" id="GO:0003677">
    <property type="term" value="F:DNA binding"/>
    <property type="evidence" value="ECO:0007669"/>
    <property type="project" value="UniProtKB-KW"/>
</dbReference>
<dbReference type="InterPro" id="IPR050950">
    <property type="entry name" value="HTH-type_LysR_regulators"/>
</dbReference>
<evidence type="ECO:0000256" key="2">
    <source>
        <dbReference type="ARBA" id="ARBA00023015"/>
    </source>
</evidence>
<evidence type="ECO:0000256" key="4">
    <source>
        <dbReference type="ARBA" id="ARBA00023163"/>
    </source>
</evidence>
<dbReference type="GO" id="GO:0003700">
    <property type="term" value="F:DNA-binding transcription factor activity"/>
    <property type="evidence" value="ECO:0007669"/>
    <property type="project" value="InterPro"/>
</dbReference>
<dbReference type="PANTHER" id="PTHR30419:SF28">
    <property type="entry name" value="HTH-TYPE TRANSCRIPTIONAL REGULATOR BSDA"/>
    <property type="match status" value="1"/>
</dbReference>
<evidence type="ECO:0000313" key="6">
    <source>
        <dbReference type="EMBL" id="AJH01627.1"/>
    </source>
</evidence>
<dbReference type="InterPro" id="IPR005119">
    <property type="entry name" value="LysR_subst-bd"/>
</dbReference>
<dbReference type="SUPFAM" id="SSF46785">
    <property type="entry name" value="Winged helix' DNA-binding domain"/>
    <property type="match status" value="1"/>
</dbReference>
<evidence type="ECO:0000259" key="5">
    <source>
        <dbReference type="PROSITE" id="PS50931"/>
    </source>
</evidence>
<protein>
    <submittedName>
        <fullName evidence="7">DNA-binding transcriptional LysR family regulator</fullName>
    </submittedName>
    <submittedName>
        <fullName evidence="6">LysR family transcriptional regulator</fullName>
    </submittedName>
</protein>
<comment type="similarity">
    <text evidence="1">Belongs to the LysR transcriptional regulatory family.</text>
</comment>
<keyword evidence="3 7" id="KW-0238">DNA-binding</keyword>
<dbReference type="PANTHER" id="PTHR30419">
    <property type="entry name" value="HTH-TYPE TRANSCRIPTIONAL REGULATOR YBHD"/>
    <property type="match status" value="1"/>
</dbReference>
<gene>
    <name evidence="7" type="ORF">DFH45_002511</name>
    <name evidence="6" type="ORF">LF65_05100</name>
</gene>
<dbReference type="FunFam" id="1.10.10.10:FF:000001">
    <property type="entry name" value="LysR family transcriptional regulator"/>
    <property type="match status" value="1"/>
</dbReference>
<dbReference type="KEGG" id="cbei:LF65_05100"/>
<evidence type="ECO:0000313" key="7">
    <source>
        <dbReference type="EMBL" id="NRV09548.1"/>
    </source>
</evidence>
<dbReference type="CDD" id="cd08434">
    <property type="entry name" value="PBP2_GltC_like"/>
    <property type="match status" value="1"/>
</dbReference>
<dbReference type="EMBL" id="JABSXK010000001">
    <property type="protein sequence ID" value="NRV09548.1"/>
    <property type="molecule type" value="Genomic_DNA"/>
</dbReference>
<dbReference type="Proteomes" id="UP000821656">
    <property type="component" value="Unassembled WGS sequence"/>
</dbReference>
<evidence type="ECO:0000313" key="8">
    <source>
        <dbReference type="Proteomes" id="UP000031866"/>
    </source>
</evidence>
<reference evidence="7" key="3">
    <citation type="submission" date="2020-05" db="EMBL/GenBank/DDBJ databases">
        <title>Genomic insights into acetone-butanol-ethanol (ABE) fermentation by sequencing solventogenic clostridia strains.</title>
        <authorList>
            <person name="Brown S."/>
        </authorList>
    </citation>
    <scope>NUCLEOTIDE SEQUENCE</scope>
    <source>
        <strain evidence="7">DJ126</strain>
    </source>
</reference>
<organism evidence="6 8">
    <name type="scientific">Clostridium beijerinckii</name>
    <name type="common">Clostridium MP</name>
    <dbReference type="NCBI Taxonomy" id="1520"/>
    <lineage>
        <taxon>Bacteria</taxon>
        <taxon>Bacillati</taxon>
        <taxon>Bacillota</taxon>
        <taxon>Clostridia</taxon>
        <taxon>Eubacteriales</taxon>
        <taxon>Clostridiaceae</taxon>
        <taxon>Clostridium</taxon>
    </lineage>
</organism>
<feature type="domain" description="HTH lysR-type" evidence="5">
    <location>
        <begin position="1"/>
        <end position="58"/>
    </location>
</feature>
<dbReference type="Pfam" id="PF00126">
    <property type="entry name" value="HTH_1"/>
    <property type="match status" value="1"/>
</dbReference>
<dbReference type="Proteomes" id="UP000031866">
    <property type="component" value="Chromosome"/>
</dbReference>
<dbReference type="AlphaFoldDB" id="A0A0B5QTM9"/>
<dbReference type="OrthoDB" id="1652954at2"/>
<dbReference type="Gene3D" id="1.10.10.10">
    <property type="entry name" value="Winged helix-like DNA-binding domain superfamily/Winged helix DNA-binding domain"/>
    <property type="match status" value="1"/>
</dbReference>
<dbReference type="InterPro" id="IPR036390">
    <property type="entry name" value="WH_DNA-bd_sf"/>
</dbReference>
<dbReference type="Gene3D" id="3.40.190.290">
    <property type="match status" value="1"/>
</dbReference>
<evidence type="ECO:0000256" key="3">
    <source>
        <dbReference type="ARBA" id="ARBA00023125"/>
    </source>
</evidence>
<dbReference type="InterPro" id="IPR036388">
    <property type="entry name" value="WH-like_DNA-bd_sf"/>
</dbReference>
<accession>A0A0B5QTM9</accession>
<proteinExistence type="inferred from homology"/>
<keyword evidence="4" id="KW-0804">Transcription</keyword>
<name>A0A0B5QTM9_CLOBE</name>